<evidence type="ECO:0000313" key="2">
    <source>
        <dbReference type="Proteomes" id="UP001280121"/>
    </source>
</evidence>
<name>A0AAD9X8P0_9ROSI</name>
<organism evidence="1 2">
    <name type="scientific">Dipteronia dyeriana</name>
    <dbReference type="NCBI Taxonomy" id="168575"/>
    <lineage>
        <taxon>Eukaryota</taxon>
        <taxon>Viridiplantae</taxon>
        <taxon>Streptophyta</taxon>
        <taxon>Embryophyta</taxon>
        <taxon>Tracheophyta</taxon>
        <taxon>Spermatophyta</taxon>
        <taxon>Magnoliopsida</taxon>
        <taxon>eudicotyledons</taxon>
        <taxon>Gunneridae</taxon>
        <taxon>Pentapetalae</taxon>
        <taxon>rosids</taxon>
        <taxon>malvids</taxon>
        <taxon>Sapindales</taxon>
        <taxon>Sapindaceae</taxon>
        <taxon>Hippocastanoideae</taxon>
        <taxon>Acereae</taxon>
        <taxon>Dipteronia</taxon>
    </lineage>
</organism>
<keyword evidence="2" id="KW-1185">Reference proteome</keyword>
<comment type="caution">
    <text evidence="1">The sequence shown here is derived from an EMBL/GenBank/DDBJ whole genome shotgun (WGS) entry which is preliminary data.</text>
</comment>
<dbReference type="SUPFAM" id="SSF56672">
    <property type="entry name" value="DNA/RNA polymerases"/>
    <property type="match status" value="1"/>
</dbReference>
<gene>
    <name evidence="1" type="ORF">Ddye_014359</name>
</gene>
<protein>
    <submittedName>
        <fullName evidence="1">Uncharacterized protein</fullName>
    </submittedName>
</protein>
<dbReference type="GO" id="GO:0006261">
    <property type="term" value="P:DNA-templated DNA replication"/>
    <property type="evidence" value="ECO:0007669"/>
    <property type="project" value="InterPro"/>
</dbReference>
<dbReference type="GO" id="GO:0006302">
    <property type="term" value="P:double-strand break repair"/>
    <property type="evidence" value="ECO:0007669"/>
    <property type="project" value="TreeGrafter"/>
</dbReference>
<dbReference type="GO" id="GO:0003887">
    <property type="term" value="F:DNA-directed DNA polymerase activity"/>
    <property type="evidence" value="ECO:0007669"/>
    <property type="project" value="InterPro"/>
</dbReference>
<dbReference type="AlphaFoldDB" id="A0AAD9X8P0"/>
<accession>A0AAD9X8P0</accession>
<dbReference type="PANTHER" id="PTHR10133">
    <property type="entry name" value="DNA POLYMERASE I"/>
    <property type="match status" value="1"/>
</dbReference>
<dbReference type="InterPro" id="IPR043502">
    <property type="entry name" value="DNA/RNA_pol_sf"/>
</dbReference>
<proteinExistence type="predicted"/>
<reference evidence="1" key="1">
    <citation type="journal article" date="2023" name="Plant J.">
        <title>Genome sequences and population genomics provide insights into the demographic history, inbreeding, and mutation load of two 'living fossil' tree species of Dipteronia.</title>
        <authorList>
            <person name="Feng Y."/>
            <person name="Comes H.P."/>
            <person name="Chen J."/>
            <person name="Zhu S."/>
            <person name="Lu R."/>
            <person name="Zhang X."/>
            <person name="Li P."/>
            <person name="Qiu J."/>
            <person name="Olsen K.M."/>
            <person name="Qiu Y."/>
        </authorList>
    </citation>
    <scope>NUCLEOTIDE SEQUENCE</scope>
    <source>
        <strain evidence="1">KIB01</strain>
    </source>
</reference>
<dbReference type="PANTHER" id="PTHR10133:SF27">
    <property type="entry name" value="DNA POLYMERASE NU"/>
    <property type="match status" value="1"/>
</dbReference>
<dbReference type="Proteomes" id="UP001280121">
    <property type="component" value="Unassembled WGS sequence"/>
</dbReference>
<dbReference type="EMBL" id="JANJYI010000004">
    <property type="protein sequence ID" value="KAK2654503.1"/>
    <property type="molecule type" value="Genomic_DNA"/>
</dbReference>
<evidence type="ECO:0000313" key="1">
    <source>
        <dbReference type="EMBL" id="KAK2654503.1"/>
    </source>
</evidence>
<dbReference type="InterPro" id="IPR002298">
    <property type="entry name" value="DNA_polymerase_A"/>
</dbReference>
<sequence length="154" mass="17504">MLDFYREYWQKFGETLVKIETVGMLVDRPYLAEIEKVAKAERDVAVNTFCNWASKYCPDAKYMNVGSGTQLRHLLFGSTKYSKHDVVRIFKVLNTEGVIEEGKKTPTKFRKIKLHPAGITFPIDICTASGQPSVKGDTLKRLAAKISTQYDFTD</sequence>